<accession>A0A3E0LC88</accession>
<evidence type="ECO:0000313" key="1">
    <source>
        <dbReference type="EMBL" id="REJ44907.1"/>
    </source>
</evidence>
<comment type="caution">
    <text evidence="1">The sequence shown here is derived from an EMBL/GenBank/DDBJ whole genome shotgun (WGS) entry which is preliminary data.</text>
</comment>
<dbReference type="Proteomes" id="UP000256873">
    <property type="component" value="Unassembled WGS sequence"/>
</dbReference>
<protein>
    <submittedName>
        <fullName evidence="1">Uncharacterized protein</fullName>
    </submittedName>
</protein>
<reference evidence="1 2" key="1">
    <citation type="submission" date="2017-10" db="EMBL/GenBank/DDBJ databases">
        <title>A large-scale comparative metagenomic study reveals the eutrophication-driven functional interactions in six Microcystis-epibionts communities.</title>
        <authorList>
            <person name="Li Q."/>
            <person name="Lin F."/>
        </authorList>
    </citation>
    <scope>NUCLEOTIDE SEQUENCE [LARGE SCALE GENOMIC DNA]</scope>
    <source>
        <strain evidence="1">TF09</strain>
    </source>
</reference>
<name>A0A3E0LC88_9CHRO</name>
<organism evidence="1 2">
    <name type="scientific">Microcystis flos-aquae TF09</name>
    <dbReference type="NCBI Taxonomy" id="2060473"/>
    <lineage>
        <taxon>Bacteria</taxon>
        <taxon>Bacillati</taxon>
        <taxon>Cyanobacteriota</taxon>
        <taxon>Cyanophyceae</taxon>
        <taxon>Oscillatoriophycideae</taxon>
        <taxon>Chroococcales</taxon>
        <taxon>Microcystaceae</taxon>
        <taxon>Microcystis</taxon>
    </lineage>
</organism>
<gene>
    <name evidence="1" type="ORF">DWQ54_05445</name>
</gene>
<evidence type="ECO:0000313" key="2">
    <source>
        <dbReference type="Proteomes" id="UP000256873"/>
    </source>
</evidence>
<dbReference type="SUPFAM" id="SSF63829">
    <property type="entry name" value="Calcium-dependent phosphotriesterase"/>
    <property type="match status" value="1"/>
</dbReference>
<dbReference type="AlphaFoldDB" id="A0A3E0LC88"/>
<dbReference type="EMBL" id="QQWC01000001">
    <property type="protein sequence ID" value="REJ44907.1"/>
    <property type="molecule type" value="Genomic_DNA"/>
</dbReference>
<sequence>MLNNNPYSVVVQNGVIYATDAGGNSLLRVDGNGDIKVIAAFPVPSVTPPPFIPNLKSTSL</sequence>
<proteinExistence type="predicted"/>